<feature type="region of interest" description="Disordered" evidence="1">
    <location>
        <begin position="44"/>
        <end position="112"/>
    </location>
</feature>
<organism evidence="2 3">
    <name type="scientific">Heliophilum fasciatum</name>
    <dbReference type="NCBI Taxonomy" id="35700"/>
    <lineage>
        <taxon>Bacteria</taxon>
        <taxon>Bacillati</taxon>
        <taxon>Bacillota</taxon>
        <taxon>Clostridia</taxon>
        <taxon>Eubacteriales</taxon>
        <taxon>Heliobacteriaceae</taxon>
        <taxon>Heliophilum</taxon>
    </lineage>
</organism>
<evidence type="ECO:0000256" key="1">
    <source>
        <dbReference type="SAM" id="MobiDB-lite"/>
    </source>
</evidence>
<dbReference type="EMBL" id="SLXT01000035">
    <property type="protein sequence ID" value="TCP60631.1"/>
    <property type="molecule type" value="Genomic_DNA"/>
</dbReference>
<accession>A0A4R2RLL4</accession>
<protein>
    <submittedName>
        <fullName evidence="2">Uncharacterized protein</fullName>
    </submittedName>
</protein>
<dbReference type="Proteomes" id="UP000294813">
    <property type="component" value="Unassembled WGS sequence"/>
</dbReference>
<sequence length="112" mass="11942">MKEIEKVLVFLTLSMFFTCTVVWAGERDPSAFYPADGSDFPPATPLPVGAIIQGPPNPLKSLPVGSSFDSPLSERDPSAFYPADGSDFPPPAPLPMGAIIQGPPNPLMRSLR</sequence>
<evidence type="ECO:0000313" key="3">
    <source>
        <dbReference type="Proteomes" id="UP000294813"/>
    </source>
</evidence>
<comment type="caution">
    <text evidence="2">The sequence shown here is derived from an EMBL/GenBank/DDBJ whole genome shotgun (WGS) entry which is preliminary data.</text>
</comment>
<dbReference type="AlphaFoldDB" id="A0A4R2RLL4"/>
<keyword evidence="3" id="KW-1185">Reference proteome</keyword>
<name>A0A4R2RLL4_9FIRM</name>
<proteinExistence type="predicted"/>
<reference evidence="2 3" key="1">
    <citation type="submission" date="2019-03" db="EMBL/GenBank/DDBJ databases">
        <title>Genomic Encyclopedia of Type Strains, Phase IV (KMG-IV): sequencing the most valuable type-strain genomes for metagenomic binning, comparative biology and taxonomic classification.</title>
        <authorList>
            <person name="Goeker M."/>
        </authorList>
    </citation>
    <scope>NUCLEOTIDE SEQUENCE [LARGE SCALE GENOMIC DNA]</scope>
    <source>
        <strain evidence="2 3">DSM 11170</strain>
    </source>
</reference>
<dbReference type="RefSeq" id="WP_131920702.1">
    <property type="nucleotide sequence ID" value="NZ_JAOQNU010000035.1"/>
</dbReference>
<gene>
    <name evidence="2" type="ORF">EDD73_13519</name>
</gene>
<evidence type="ECO:0000313" key="2">
    <source>
        <dbReference type="EMBL" id="TCP60631.1"/>
    </source>
</evidence>